<reference evidence="3 4" key="1">
    <citation type="submission" date="2020-05" db="EMBL/GenBank/DDBJ databases">
        <title>Aquincola sp. isolate from soil.</title>
        <authorList>
            <person name="Han J."/>
            <person name="Kim D.-U."/>
        </authorList>
    </citation>
    <scope>NUCLEOTIDE SEQUENCE [LARGE SCALE GENOMIC DNA]</scope>
    <source>
        <strain evidence="3 4">S2</strain>
    </source>
</reference>
<protein>
    <submittedName>
        <fullName evidence="3">Type IV pilus biogenesis/stability protein PilW</fullName>
    </submittedName>
</protein>
<sequence length="272" mass="30277">MIRSPLRGIAVWLVCVAGSGSVLLGCVSTSTPNPSVERRGTAAPDPQEAERRAQVRLQLASAYYSQGQYDTALEEVRRSLASIPNHAPAYNLRGLIHAALGDERQAEESFQRALQINGRDADALHNYGWFLCQRQRFADAVGQFNQALAQPQYRDAPRTYAARGVCQARAGQWLEAEASLMRSYELDPANPGTALNLSDVLLRRGELTRARFYIGRVNAVPDNTNAQTLWLAARIEHKLGNPMGVREYGERMRARFPQAPELVLLDRGRFDE</sequence>
<feature type="repeat" description="TPR" evidence="1">
    <location>
        <begin position="53"/>
        <end position="86"/>
    </location>
</feature>
<keyword evidence="4" id="KW-1185">Reference proteome</keyword>
<proteinExistence type="predicted"/>
<dbReference type="RefSeq" id="WP_173124490.1">
    <property type="nucleotide sequence ID" value="NZ_JABRWJ010000005.1"/>
</dbReference>
<evidence type="ECO:0000256" key="1">
    <source>
        <dbReference type="PROSITE-ProRule" id="PRU00339"/>
    </source>
</evidence>
<dbReference type="SMART" id="SM00028">
    <property type="entry name" value="TPR"/>
    <property type="match status" value="4"/>
</dbReference>
<comment type="caution">
    <text evidence="3">The sequence shown here is derived from an EMBL/GenBank/DDBJ whole genome shotgun (WGS) entry which is preliminary data.</text>
</comment>
<dbReference type="PANTHER" id="PTHR12558">
    <property type="entry name" value="CELL DIVISION CYCLE 16,23,27"/>
    <property type="match status" value="1"/>
</dbReference>
<gene>
    <name evidence="3" type="primary">pilW</name>
    <name evidence="3" type="ORF">HLB44_16550</name>
</gene>
<feature type="repeat" description="TPR" evidence="1">
    <location>
        <begin position="87"/>
        <end position="120"/>
    </location>
</feature>
<feature type="region of interest" description="Disordered" evidence="2">
    <location>
        <begin position="29"/>
        <end position="48"/>
    </location>
</feature>
<dbReference type="NCBIfam" id="TIGR02521">
    <property type="entry name" value="type_IV_pilW"/>
    <property type="match status" value="1"/>
</dbReference>
<name>A0ABX2EIZ2_9BURK</name>
<dbReference type="InterPro" id="IPR019734">
    <property type="entry name" value="TPR_rpt"/>
</dbReference>
<dbReference type="EMBL" id="JABRWJ010000005">
    <property type="protein sequence ID" value="NRF68607.1"/>
    <property type="molecule type" value="Genomic_DNA"/>
</dbReference>
<dbReference type="PROSITE" id="PS51257">
    <property type="entry name" value="PROKAR_LIPOPROTEIN"/>
    <property type="match status" value="1"/>
</dbReference>
<dbReference type="PROSITE" id="PS50005">
    <property type="entry name" value="TPR"/>
    <property type="match status" value="2"/>
</dbReference>
<dbReference type="InterPro" id="IPR011990">
    <property type="entry name" value="TPR-like_helical_dom_sf"/>
</dbReference>
<accession>A0ABX2EIZ2</accession>
<dbReference type="InterPro" id="IPR013360">
    <property type="entry name" value="Pilus_4_PilW"/>
</dbReference>
<dbReference type="PANTHER" id="PTHR12558:SF13">
    <property type="entry name" value="CELL DIVISION CYCLE PROTEIN 27 HOMOLOG"/>
    <property type="match status" value="1"/>
</dbReference>
<organism evidence="3 4">
    <name type="scientific">Pseudaquabacterium terrae</name>
    <dbReference type="NCBI Taxonomy" id="2732868"/>
    <lineage>
        <taxon>Bacteria</taxon>
        <taxon>Pseudomonadati</taxon>
        <taxon>Pseudomonadota</taxon>
        <taxon>Betaproteobacteria</taxon>
        <taxon>Burkholderiales</taxon>
        <taxon>Sphaerotilaceae</taxon>
        <taxon>Pseudaquabacterium</taxon>
    </lineage>
</organism>
<evidence type="ECO:0000256" key="2">
    <source>
        <dbReference type="SAM" id="MobiDB-lite"/>
    </source>
</evidence>
<evidence type="ECO:0000313" key="3">
    <source>
        <dbReference type="EMBL" id="NRF68607.1"/>
    </source>
</evidence>
<evidence type="ECO:0000313" key="4">
    <source>
        <dbReference type="Proteomes" id="UP000737171"/>
    </source>
</evidence>
<dbReference type="Proteomes" id="UP000737171">
    <property type="component" value="Unassembled WGS sequence"/>
</dbReference>
<dbReference type="SUPFAM" id="SSF48452">
    <property type="entry name" value="TPR-like"/>
    <property type="match status" value="1"/>
</dbReference>
<dbReference type="Gene3D" id="1.25.40.10">
    <property type="entry name" value="Tetratricopeptide repeat domain"/>
    <property type="match status" value="1"/>
</dbReference>
<dbReference type="Pfam" id="PF13424">
    <property type="entry name" value="TPR_12"/>
    <property type="match status" value="1"/>
</dbReference>
<dbReference type="Pfam" id="PF13432">
    <property type="entry name" value="TPR_16"/>
    <property type="match status" value="1"/>
</dbReference>
<keyword evidence="1" id="KW-0802">TPR repeat</keyword>